<comment type="caution">
    <text evidence="2">The sequence shown here is derived from an EMBL/GenBank/DDBJ whole genome shotgun (WGS) entry which is preliminary data.</text>
</comment>
<reference evidence="3" key="1">
    <citation type="submission" date="2016-06" db="EMBL/GenBank/DDBJ databases">
        <title>Parallel loss of symbiosis genes in relatives of nitrogen-fixing non-legume Parasponia.</title>
        <authorList>
            <person name="Van Velzen R."/>
            <person name="Holmer R."/>
            <person name="Bu F."/>
            <person name="Rutten L."/>
            <person name="Van Zeijl A."/>
            <person name="Liu W."/>
            <person name="Santuari L."/>
            <person name="Cao Q."/>
            <person name="Sharma T."/>
            <person name="Shen D."/>
            <person name="Roswanjaya Y."/>
            <person name="Wardhani T."/>
            <person name="Kalhor M.S."/>
            <person name="Jansen J."/>
            <person name="Van den Hoogen J."/>
            <person name="Gungor B."/>
            <person name="Hartog M."/>
            <person name="Hontelez J."/>
            <person name="Verver J."/>
            <person name="Yang W.-C."/>
            <person name="Schijlen E."/>
            <person name="Repin R."/>
            <person name="Schilthuizen M."/>
            <person name="Schranz E."/>
            <person name="Heidstra R."/>
            <person name="Miyata K."/>
            <person name="Fedorova E."/>
            <person name="Kohlen W."/>
            <person name="Bisseling T."/>
            <person name="Smit S."/>
            <person name="Geurts R."/>
        </authorList>
    </citation>
    <scope>NUCLEOTIDE SEQUENCE [LARGE SCALE GENOMIC DNA]</scope>
    <source>
        <strain evidence="3">cv. RG33-2</strain>
    </source>
</reference>
<feature type="region of interest" description="Disordered" evidence="1">
    <location>
        <begin position="52"/>
        <end position="74"/>
    </location>
</feature>
<dbReference type="AlphaFoldDB" id="A0A2P5BUH3"/>
<feature type="non-terminal residue" evidence="2">
    <location>
        <position position="74"/>
    </location>
</feature>
<evidence type="ECO:0000256" key="1">
    <source>
        <dbReference type="SAM" id="MobiDB-lite"/>
    </source>
</evidence>
<accession>A0A2P5BUH3</accession>
<sequence length="74" mass="8306">MSVVQATPSSENSLEEMNNALTINMLKFGQESRSNFQSLQDRCNELSTTVQEQQARHSPPPFAMPLQQSIDSCF</sequence>
<gene>
    <name evidence="2" type="ORF">TorRG33x02_308310</name>
</gene>
<dbReference type="EMBL" id="JXTC01000458">
    <property type="protein sequence ID" value="PON52438.1"/>
    <property type="molecule type" value="Genomic_DNA"/>
</dbReference>
<proteinExistence type="predicted"/>
<protein>
    <submittedName>
        <fullName evidence="2">Uncharacterized protein</fullName>
    </submittedName>
</protein>
<dbReference type="InParanoid" id="A0A2P5BUH3"/>
<dbReference type="Proteomes" id="UP000237000">
    <property type="component" value="Unassembled WGS sequence"/>
</dbReference>
<name>A0A2P5BUH3_TREOI</name>
<evidence type="ECO:0000313" key="3">
    <source>
        <dbReference type="Proteomes" id="UP000237000"/>
    </source>
</evidence>
<evidence type="ECO:0000313" key="2">
    <source>
        <dbReference type="EMBL" id="PON52438.1"/>
    </source>
</evidence>
<keyword evidence="3" id="KW-1185">Reference proteome</keyword>
<organism evidence="2 3">
    <name type="scientific">Trema orientale</name>
    <name type="common">Charcoal tree</name>
    <name type="synonym">Celtis orientalis</name>
    <dbReference type="NCBI Taxonomy" id="63057"/>
    <lineage>
        <taxon>Eukaryota</taxon>
        <taxon>Viridiplantae</taxon>
        <taxon>Streptophyta</taxon>
        <taxon>Embryophyta</taxon>
        <taxon>Tracheophyta</taxon>
        <taxon>Spermatophyta</taxon>
        <taxon>Magnoliopsida</taxon>
        <taxon>eudicotyledons</taxon>
        <taxon>Gunneridae</taxon>
        <taxon>Pentapetalae</taxon>
        <taxon>rosids</taxon>
        <taxon>fabids</taxon>
        <taxon>Rosales</taxon>
        <taxon>Cannabaceae</taxon>
        <taxon>Trema</taxon>
    </lineage>
</organism>